<dbReference type="EMBL" id="MVGT01003475">
    <property type="protein sequence ID" value="OVA03853.1"/>
    <property type="molecule type" value="Genomic_DNA"/>
</dbReference>
<keyword evidence="2" id="KW-1185">Reference proteome</keyword>
<proteinExistence type="predicted"/>
<gene>
    <name evidence="1" type="ORF">BVC80_1323g13</name>
</gene>
<dbReference type="Proteomes" id="UP000195402">
    <property type="component" value="Unassembled WGS sequence"/>
</dbReference>
<dbReference type="OrthoDB" id="1938246at2759"/>
<dbReference type="InParanoid" id="A0A200Q062"/>
<reference evidence="1 2" key="1">
    <citation type="journal article" date="2017" name="Mol. Plant">
        <title>The Genome of Medicinal Plant Macleaya cordata Provides New Insights into Benzylisoquinoline Alkaloids Metabolism.</title>
        <authorList>
            <person name="Liu X."/>
            <person name="Liu Y."/>
            <person name="Huang P."/>
            <person name="Ma Y."/>
            <person name="Qing Z."/>
            <person name="Tang Q."/>
            <person name="Cao H."/>
            <person name="Cheng P."/>
            <person name="Zheng Y."/>
            <person name="Yuan Z."/>
            <person name="Zhou Y."/>
            <person name="Liu J."/>
            <person name="Tang Z."/>
            <person name="Zhuo Y."/>
            <person name="Zhang Y."/>
            <person name="Yu L."/>
            <person name="Huang J."/>
            <person name="Yang P."/>
            <person name="Peng Q."/>
            <person name="Zhang J."/>
            <person name="Jiang W."/>
            <person name="Zhang Z."/>
            <person name="Lin K."/>
            <person name="Ro D.K."/>
            <person name="Chen X."/>
            <person name="Xiong X."/>
            <person name="Shang Y."/>
            <person name="Huang S."/>
            <person name="Zeng J."/>
        </authorList>
    </citation>
    <scope>NUCLEOTIDE SEQUENCE [LARGE SCALE GENOMIC DNA]</scope>
    <source>
        <strain evidence="2">cv. BLH2017</strain>
        <tissue evidence="1">Root</tissue>
    </source>
</reference>
<evidence type="ECO:0000313" key="1">
    <source>
        <dbReference type="EMBL" id="OVA03853.1"/>
    </source>
</evidence>
<evidence type="ECO:0008006" key="3">
    <source>
        <dbReference type="Google" id="ProtNLM"/>
    </source>
</evidence>
<accession>A0A200Q062</accession>
<sequence length="68" mass="8038">MRARFWSKGSIITYYKHSSLWSGLRSMIPSVELHARWLLGDGTTINFWRDRWLTSPIVDMIDIPEDVK</sequence>
<dbReference type="AlphaFoldDB" id="A0A200Q062"/>
<name>A0A200Q062_MACCD</name>
<protein>
    <recommendedName>
        <fullName evidence="3">Reverse transcriptase zinc-binding domain</fullName>
    </recommendedName>
</protein>
<comment type="caution">
    <text evidence="1">The sequence shown here is derived from an EMBL/GenBank/DDBJ whole genome shotgun (WGS) entry which is preliminary data.</text>
</comment>
<evidence type="ECO:0000313" key="2">
    <source>
        <dbReference type="Proteomes" id="UP000195402"/>
    </source>
</evidence>
<organism evidence="1 2">
    <name type="scientific">Macleaya cordata</name>
    <name type="common">Five-seeded plume-poppy</name>
    <name type="synonym">Bocconia cordata</name>
    <dbReference type="NCBI Taxonomy" id="56857"/>
    <lineage>
        <taxon>Eukaryota</taxon>
        <taxon>Viridiplantae</taxon>
        <taxon>Streptophyta</taxon>
        <taxon>Embryophyta</taxon>
        <taxon>Tracheophyta</taxon>
        <taxon>Spermatophyta</taxon>
        <taxon>Magnoliopsida</taxon>
        <taxon>Ranunculales</taxon>
        <taxon>Papaveraceae</taxon>
        <taxon>Papaveroideae</taxon>
        <taxon>Macleaya</taxon>
    </lineage>
</organism>